<gene>
    <name evidence="2" type="ORF">PQQ63_11880</name>
</gene>
<dbReference type="Proteomes" id="UP001629432">
    <property type="component" value="Unassembled WGS sequence"/>
</dbReference>
<evidence type="ECO:0000313" key="2">
    <source>
        <dbReference type="EMBL" id="MFM0637392.1"/>
    </source>
</evidence>
<dbReference type="Pfam" id="PF00144">
    <property type="entry name" value="Beta-lactamase"/>
    <property type="match status" value="1"/>
</dbReference>
<protein>
    <submittedName>
        <fullName evidence="2">Serine hydrolase</fullName>
    </submittedName>
</protein>
<dbReference type="RefSeq" id="WP_408335926.1">
    <property type="nucleotide sequence ID" value="NZ_JAQQCF010000008.1"/>
</dbReference>
<dbReference type="SUPFAM" id="SSF56601">
    <property type="entry name" value="beta-lactamase/transpeptidase-like"/>
    <property type="match status" value="1"/>
</dbReference>
<dbReference type="InterPro" id="IPR050491">
    <property type="entry name" value="AmpC-like"/>
</dbReference>
<keyword evidence="2" id="KW-0378">Hydrolase</keyword>
<name>A0ABW9DQT0_9BURK</name>
<dbReference type="Gene3D" id="3.40.710.10">
    <property type="entry name" value="DD-peptidase/beta-lactamase superfamily"/>
    <property type="match status" value="1"/>
</dbReference>
<evidence type="ECO:0000313" key="3">
    <source>
        <dbReference type="Proteomes" id="UP001629432"/>
    </source>
</evidence>
<dbReference type="InterPro" id="IPR001466">
    <property type="entry name" value="Beta-lactam-related"/>
</dbReference>
<keyword evidence="3" id="KW-1185">Reference proteome</keyword>
<accession>A0ABW9DQT0</accession>
<evidence type="ECO:0000259" key="1">
    <source>
        <dbReference type="Pfam" id="PF00144"/>
    </source>
</evidence>
<sequence>MSILANGYRAAMAANLWRSAMVGPELKVDVSSALDGLFAPFNRSDAPGLVVGIAQHGKLLYRRGLGLASLEHAVANTPGTRMRIASISKHFTALLALLLVEEGKLDLDAPIRSVIPELTGPGGDPTLRQLLLHRGGSRCFVDIGILSRGLAVPPVGTGLATQVRQTGRNFAPGDTMLYNNGGYHLVSIAIERVGGASFEAQLKQRLFHPLGMLDTEAIPSDYSITPGIATMHMPAPGGGWRRGLFPSEENRGEGAIVSTIDDMLRWTEHLRTQDRFGLPATWTALTGLVPFPDGAVGSYAMGLVVESYRGVRVAHHSGGVIGGSSQMLTAPDHGLDIVIMANGAPACSPVKLAEQALDLILADHLGDRAPTIAAADYKDLLGDWWSTDTGMIYGLVEEEGVLKLSMCGAPQGVPLRKAPDGRVILPAVGMGEVELGLNDAASSRELTIRFGGHSAVYRKVARDTADAEAFVEAVTGQYYSAEADCTAVIVRDGERIVLRCGDAYGQAESELICLGETLACLAPSMMGWCAAFSFSKQGGRMTGFQINLPRTRNLSFERKQRG</sequence>
<dbReference type="EMBL" id="JAQQCF010000008">
    <property type="protein sequence ID" value="MFM0637392.1"/>
    <property type="molecule type" value="Genomic_DNA"/>
</dbReference>
<dbReference type="GO" id="GO:0016787">
    <property type="term" value="F:hydrolase activity"/>
    <property type="evidence" value="ECO:0007669"/>
    <property type="project" value="UniProtKB-KW"/>
</dbReference>
<organism evidence="2 3">
    <name type="scientific">Paraburkholderia metrosideri</name>
    <dbReference type="NCBI Taxonomy" id="580937"/>
    <lineage>
        <taxon>Bacteria</taxon>
        <taxon>Pseudomonadati</taxon>
        <taxon>Pseudomonadota</taxon>
        <taxon>Betaproteobacteria</taxon>
        <taxon>Burkholderiales</taxon>
        <taxon>Burkholderiaceae</taxon>
        <taxon>Paraburkholderia</taxon>
    </lineage>
</organism>
<dbReference type="PANTHER" id="PTHR46825">
    <property type="entry name" value="D-ALANYL-D-ALANINE-CARBOXYPEPTIDASE/ENDOPEPTIDASE AMPH"/>
    <property type="match status" value="1"/>
</dbReference>
<dbReference type="InterPro" id="IPR012338">
    <property type="entry name" value="Beta-lactam/transpept-like"/>
</dbReference>
<comment type="caution">
    <text evidence="2">The sequence shown here is derived from an EMBL/GenBank/DDBJ whole genome shotgun (WGS) entry which is preliminary data.</text>
</comment>
<reference evidence="2 3" key="1">
    <citation type="journal article" date="2024" name="Chem. Sci.">
        <title>Discovery of megapolipeptins by genome mining of a Burkholderiales bacteria collection.</title>
        <authorList>
            <person name="Paulo B.S."/>
            <person name="Recchia M.J.J."/>
            <person name="Lee S."/>
            <person name="Fergusson C.H."/>
            <person name="Romanowski S.B."/>
            <person name="Hernandez A."/>
            <person name="Krull N."/>
            <person name="Liu D.Y."/>
            <person name="Cavanagh H."/>
            <person name="Bos A."/>
            <person name="Gray C.A."/>
            <person name="Murphy B.T."/>
            <person name="Linington R.G."/>
            <person name="Eustaquio A.S."/>
        </authorList>
    </citation>
    <scope>NUCLEOTIDE SEQUENCE [LARGE SCALE GENOMIC DNA]</scope>
    <source>
        <strain evidence="2 3">RL17-338-BIC-A</strain>
    </source>
</reference>
<proteinExistence type="predicted"/>
<dbReference type="PANTHER" id="PTHR46825:SF9">
    <property type="entry name" value="BETA-LACTAMASE-RELATED DOMAIN-CONTAINING PROTEIN"/>
    <property type="match status" value="1"/>
</dbReference>
<feature type="domain" description="Beta-lactamase-related" evidence="1">
    <location>
        <begin position="35"/>
        <end position="348"/>
    </location>
</feature>